<dbReference type="RefSeq" id="WP_311717987.1">
    <property type="nucleotide sequence ID" value="NZ_JAVREZ010000014.1"/>
</dbReference>
<keyword evidence="1" id="KW-0812">Transmembrane</keyword>
<comment type="caution">
    <text evidence="2">The sequence shown here is derived from an EMBL/GenBank/DDBJ whole genome shotgun (WGS) entry which is preliminary data.</text>
</comment>
<evidence type="ECO:0000313" key="2">
    <source>
        <dbReference type="EMBL" id="MDT0485192.1"/>
    </source>
</evidence>
<dbReference type="Proteomes" id="UP001183824">
    <property type="component" value="Unassembled WGS sequence"/>
</dbReference>
<keyword evidence="1" id="KW-1133">Transmembrane helix</keyword>
<feature type="transmembrane region" description="Helical" evidence="1">
    <location>
        <begin position="79"/>
        <end position="98"/>
    </location>
</feature>
<feature type="transmembrane region" description="Helical" evidence="1">
    <location>
        <begin position="160"/>
        <end position="178"/>
    </location>
</feature>
<keyword evidence="1" id="KW-0472">Membrane</keyword>
<accession>A0ABU2VI07</accession>
<evidence type="ECO:0000313" key="3">
    <source>
        <dbReference type="Proteomes" id="UP001183824"/>
    </source>
</evidence>
<name>A0ABU2VI07_9ACTN</name>
<dbReference type="EMBL" id="JAVREZ010000014">
    <property type="protein sequence ID" value="MDT0485192.1"/>
    <property type="molecule type" value="Genomic_DNA"/>
</dbReference>
<keyword evidence="3" id="KW-1185">Reference proteome</keyword>
<feature type="transmembrane region" description="Helical" evidence="1">
    <location>
        <begin position="236"/>
        <end position="257"/>
    </location>
</feature>
<organism evidence="2 3">
    <name type="scientific">Streptomyces doebereineriae</name>
    <dbReference type="NCBI Taxonomy" id="3075528"/>
    <lineage>
        <taxon>Bacteria</taxon>
        <taxon>Bacillati</taxon>
        <taxon>Actinomycetota</taxon>
        <taxon>Actinomycetes</taxon>
        <taxon>Kitasatosporales</taxon>
        <taxon>Streptomycetaceae</taxon>
        <taxon>Streptomyces</taxon>
    </lineage>
</organism>
<proteinExistence type="predicted"/>
<reference evidence="3" key="1">
    <citation type="submission" date="2023-07" db="EMBL/GenBank/DDBJ databases">
        <title>30 novel species of actinomycetes from the DSMZ collection.</title>
        <authorList>
            <person name="Nouioui I."/>
        </authorList>
    </citation>
    <scope>NUCLEOTIDE SEQUENCE [LARGE SCALE GENOMIC DNA]</scope>
    <source>
        <strain evidence="3">DSM 41640</strain>
    </source>
</reference>
<protein>
    <submittedName>
        <fullName evidence="2">ABC transporter permease</fullName>
    </submittedName>
</protein>
<sequence>MSLTTETVAESTAIPQDDSRRSWAAVFALARFEARDLLRYIPVVATLLLYVGYTAWTLFHEKEGMDAFPALQDTDRDTQSGPLLLGIALFVCVNRCTLRSRRRGTDRQFDVLVMEPWRRTVAHVLSVMPFAAVTALVVLGEFTRQALRSGAVGHGSLAELAVGPLYVLLCGAFGVLLARLVPSTFAAPVVVVGLFVFGVFISAGTDGAEWSRWLFPIVGENSGNTVLPSDLIGRPAAWHALYLTGLVLLLAVCAVLASGGRTVYLKAGAAGALALTLAGAVGQSGGVSPGLAAAREQATVSPQRDQTCVKRGGSTYCAFPEWTGRAGTWAGAVDRVQSLAGGTAARQPLVVRQRVDARYGLTGDGAIDPLTAPGQVTVGTRWGGNRVPEFAVAVASVLVAGDESKGGELCDGRVVTTMWLALGGASHPMTDLANVRLDDSVTGSAYVLAPTSGLSMTAGQTDVLRELLERPRGEVTASVKRHWTELTASGVSTAQVARVLGAEVPKGAKDCAEE</sequence>
<feature type="transmembrane region" description="Helical" evidence="1">
    <location>
        <begin position="37"/>
        <end position="59"/>
    </location>
</feature>
<feature type="transmembrane region" description="Helical" evidence="1">
    <location>
        <begin position="185"/>
        <end position="205"/>
    </location>
</feature>
<feature type="transmembrane region" description="Helical" evidence="1">
    <location>
        <begin position="119"/>
        <end position="140"/>
    </location>
</feature>
<evidence type="ECO:0000256" key="1">
    <source>
        <dbReference type="SAM" id="Phobius"/>
    </source>
</evidence>
<gene>
    <name evidence="2" type="ORF">RNB18_34305</name>
</gene>